<dbReference type="OrthoDB" id="9786132at2"/>
<gene>
    <name evidence="3" type="ORF">CAAU_1626</name>
</gene>
<keyword evidence="1" id="KW-1133">Transmembrane helix</keyword>
<proteinExistence type="predicted"/>
<dbReference type="RefSeq" id="WP_008908974.1">
    <property type="nucleotide sequence ID" value="NZ_CAKP01000082.1"/>
</dbReference>
<dbReference type="AlphaFoldDB" id="I7LH22"/>
<dbReference type="STRING" id="857293.CAAU_1626"/>
<comment type="caution">
    <text evidence="3">The sequence shown here is derived from an EMBL/GenBank/DDBJ whole genome shotgun (WGS) entry which is preliminary data.</text>
</comment>
<name>I7LH22_9CLOT</name>
<evidence type="ECO:0000313" key="4">
    <source>
        <dbReference type="Proteomes" id="UP000007652"/>
    </source>
</evidence>
<protein>
    <submittedName>
        <fullName evidence="3">4Fe-4S ferredoxin, iron-sulfur binding domain protein</fullName>
    </submittedName>
</protein>
<dbReference type="Pfam" id="PF12801">
    <property type="entry name" value="Fer4_5"/>
    <property type="match status" value="2"/>
</dbReference>
<dbReference type="InterPro" id="IPR017896">
    <property type="entry name" value="4Fe4S_Fe-S-bd"/>
</dbReference>
<reference evidence="3 4" key="1">
    <citation type="journal article" date="2011" name="J. Bacteriol.">
        <title>Draft genome sequence of Caloramator australicus strain RC3T, a thermoanaerobe from the Great Artesian Basin of Australia.</title>
        <authorList>
            <person name="Ogg C.D."/>
            <person name="Patel B.K.C."/>
        </authorList>
    </citation>
    <scope>NUCLEOTIDE SEQUENCE [LARGE SCALE GENOMIC DNA]</scope>
    <source>
        <strain evidence="3 4">RC3</strain>
    </source>
</reference>
<feature type="transmembrane region" description="Helical" evidence="1">
    <location>
        <begin position="82"/>
        <end position="100"/>
    </location>
</feature>
<evidence type="ECO:0000259" key="2">
    <source>
        <dbReference type="Pfam" id="PF12801"/>
    </source>
</evidence>
<keyword evidence="1" id="KW-0812">Transmembrane</keyword>
<evidence type="ECO:0000256" key="1">
    <source>
        <dbReference type="SAM" id="Phobius"/>
    </source>
</evidence>
<keyword evidence="1" id="KW-0472">Membrane</keyword>
<feature type="transmembrane region" description="Helical" evidence="1">
    <location>
        <begin position="12"/>
        <end position="38"/>
    </location>
</feature>
<feature type="transmembrane region" description="Helical" evidence="1">
    <location>
        <begin position="112"/>
        <end position="131"/>
    </location>
</feature>
<dbReference type="Proteomes" id="UP000007652">
    <property type="component" value="Unassembled WGS sequence"/>
</dbReference>
<dbReference type="eggNOG" id="COG0348">
    <property type="taxonomic scope" value="Bacteria"/>
</dbReference>
<keyword evidence="4" id="KW-1185">Reference proteome</keyword>
<feature type="domain" description="4Fe-4S ferredoxin-type" evidence="2">
    <location>
        <begin position="28"/>
        <end position="61"/>
    </location>
</feature>
<sequence>MKKKSHQHWSWIILASFVILGYFYPVIGLLGIICMIMPPFHAFLGRGKIHCSHYCPRGSLLGKFLKYISLNNPLPNFMRTKGVKNILLLLMLSLLSLSLFHSKGSILKISFSIYRFMTLSLLVGITLGTIFKPRSWCQICPMGHLSDLVDKAVKNGFQISKKLEGTN</sequence>
<feature type="domain" description="4Fe-4S ferredoxin-type" evidence="2">
    <location>
        <begin position="115"/>
        <end position="156"/>
    </location>
</feature>
<dbReference type="EMBL" id="CAKP01000082">
    <property type="protein sequence ID" value="CCJ33710.1"/>
    <property type="molecule type" value="Genomic_DNA"/>
</dbReference>
<organism evidence="3 4">
    <name type="scientific">Caloramator australicus RC3</name>
    <dbReference type="NCBI Taxonomy" id="857293"/>
    <lineage>
        <taxon>Bacteria</taxon>
        <taxon>Bacillati</taxon>
        <taxon>Bacillota</taxon>
        <taxon>Clostridia</taxon>
        <taxon>Eubacteriales</taxon>
        <taxon>Clostridiaceae</taxon>
        <taxon>Caloramator</taxon>
    </lineage>
</organism>
<accession>I7LH22</accession>
<evidence type="ECO:0000313" key="3">
    <source>
        <dbReference type="EMBL" id="CCJ33710.1"/>
    </source>
</evidence>